<reference evidence="8 9" key="1">
    <citation type="submission" date="2016-05" db="EMBL/GenBank/DDBJ databases">
        <title>Comparative analysis of secretome profiles of manganese(II)-oxidizing ascomycete fungi.</title>
        <authorList>
            <consortium name="DOE Joint Genome Institute"/>
            <person name="Zeiner C.A."/>
            <person name="Purvine S.O."/>
            <person name="Zink E.M."/>
            <person name="Wu S."/>
            <person name="Pasa-Tolic L."/>
            <person name="Chaput D.L."/>
            <person name="Haridas S."/>
            <person name="Grigoriev I.V."/>
            <person name="Santelli C.M."/>
            <person name="Hansel C.M."/>
        </authorList>
    </citation>
    <scope>NUCLEOTIDE SEQUENCE [LARGE SCALE GENOMIC DNA]</scope>
    <source>
        <strain evidence="8 9">AP3s5-JAC2a</strain>
    </source>
</reference>
<dbReference type="GeneID" id="28760752"/>
<dbReference type="EMBL" id="KV441548">
    <property type="protein sequence ID" value="OAG12201.1"/>
    <property type="molecule type" value="Genomic_DNA"/>
</dbReference>
<accession>A0A177CYC4</accession>
<feature type="zinc finger region" description="C3H1-type" evidence="4">
    <location>
        <begin position="416"/>
        <end position="444"/>
    </location>
</feature>
<keyword evidence="2 4" id="KW-0863">Zinc-finger</keyword>
<feature type="region of interest" description="Disordered" evidence="6">
    <location>
        <begin position="258"/>
        <end position="289"/>
    </location>
</feature>
<dbReference type="AlphaFoldDB" id="A0A177CYC4"/>
<dbReference type="PANTHER" id="PTHR37543:SF1">
    <property type="entry name" value="CCCH ZINC FINGER DNA BINDING PROTEIN (AFU_ORTHOLOGUE AFUA_5G12760)"/>
    <property type="match status" value="1"/>
</dbReference>
<keyword evidence="5" id="KW-0175">Coiled coil</keyword>
<dbReference type="Pfam" id="PF25540">
    <property type="entry name" value="DUF7923"/>
    <property type="match status" value="1"/>
</dbReference>
<keyword evidence="3 4" id="KW-0862">Zinc</keyword>
<feature type="domain" description="C3H1-type" evidence="7">
    <location>
        <begin position="326"/>
        <end position="352"/>
    </location>
</feature>
<dbReference type="PROSITE" id="PS50103">
    <property type="entry name" value="ZF_C3H1"/>
    <property type="match status" value="2"/>
</dbReference>
<organism evidence="8 9">
    <name type="scientific">Paraphaeosphaeria sporulosa</name>
    <dbReference type="NCBI Taxonomy" id="1460663"/>
    <lineage>
        <taxon>Eukaryota</taxon>
        <taxon>Fungi</taxon>
        <taxon>Dikarya</taxon>
        <taxon>Ascomycota</taxon>
        <taxon>Pezizomycotina</taxon>
        <taxon>Dothideomycetes</taxon>
        <taxon>Pleosporomycetidae</taxon>
        <taxon>Pleosporales</taxon>
        <taxon>Massarineae</taxon>
        <taxon>Didymosphaeriaceae</taxon>
        <taxon>Paraphaeosphaeria</taxon>
    </lineage>
</organism>
<dbReference type="Pfam" id="PF25543">
    <property type="entry name" value="zf-CCCH_tandem"/>
    <property type="match status" value="1"/>
</dbReference>
<evidence type="ECO:0000313" key="8">
    <source>
        <dbReference type="EMBL" id="OAG12201.1"/>
    </source>
</evidence>
<dbReference type="Pfam" id="PF25542">
    <property type="entry name" value="zf-CCCH_12"/>
    <property type="match status" value="1"/>
</dbReference>
<dbReference type="InterPro" id="IPR036855">
    <property type="entry name" value="Znf_CCCH_sf"/>
</dbReference>
<keyword evidence="9" id="KW-1185">Reference proteome</keyword>
<dbReference type="OrthoDB" id="2270193at2759"/>
<dbReference type="STRING" id="1460663.A0A177CYC4"/>
<dbReference type="InterPro" id="IPR041367">
    <property type="entry name" value="Znf-CCCH_4"/>
</dbReference>
<dbReference type="PANTHER" id="PTHR37543">
    <property type="entry name" value="CCCH ZINC FINGER DNA BINDING PROTEIN (AFU_ORTHOLOGUE AFUA_5G12760)"/>
    <property type="match status" value="1"/>
</dbReference>
<evidence type="ECO:0000256" key="2">
    <source>
        <dbReference type="ARBA" id="ARBA00022771"/>
    </source>
</evidence>
<evidence type="ECO:0000313" key="9">
    <source>
        <dbReference type="Proteomes" id="UP000077069"/>
    </source>
</evidence>
<proteinExistence type="predicted"/>
<dbReference type="Gene3D" id="4.10.1000.10">
    <property type="entry name" value="Zinc finger, CCCH-type"/>
    <property type="match status" value="1"/>
</dbReference>
<evidence type="ECO:0000256" key="6">
    <source>
        <dbReference type="SAM" id="MobiDB-lite"/>
    </source>
</evidence>
<feature type="domain" description="C3H1-type" evidence="7">
    <location>
        <begin position="416"/>
        <end position="444"/>
    </location>
</feature>
<feature type="region of interest" description="Disordered" evidence="6">
    <location>
        <begin position="354"/>
        <end position="379"/>
    </location>
</feature>
<dbReference type="RefSeq" id="XP_018042566.1">
    <property type="nucleotide sequence ID" value="XM_018177266.1"/>
</dbReference>
<evidence type="ECO:0000259" key="7">
    <source>
        <dbReference type="PROSITE" id="PS50103"/>
    </source>
</evidence>
<evidence type="ECO:0000256" key="5">
    <source>
        <dbReference type="SAM" id="Coils"/>
    </source>
</evidence>
<dbReference type="InterPro" id="IPR057683">
    <property type="entry name" value="DUF7923"/>
</dbReference>
<dbReference type="InterPro" id="IPR000571">
    <property type="entry name" value="Znf_CCCH"/>
</dbReference>
<feature type="zinc finger region" description="C3H1-type" evidence="4">
    <location>
        <begin position="326"/>
        <end position="352"/>
    </location>
</feature>
<dbReference type="Proteomes" id="UP000077069">
    <property type="component" value="Unassembled WGS sequence"/>
</dbReference>
<sequence>MLGDAKLNSLDTRLEQFKLSNATTQQELQTLLKEHTQLLEDYKVLKAHKIAEQPQANGGSSASTPFNEKPRYPYALVLIDGNGYIFNDELVKDKEEGGMRAARMLTDVVEKLLREHPQARDSRLVVRIYADVTNLSKQLAKTKLIGLEKRSIMPFAAGFSRAMAHFDFVDALDEEGTRFKIRETFKVAAEDTACCHILFAACHDTNYLPQLVPYNGLHKKITLVQGAGFETDFYQLGLTIAQFPTIFRWSELAQAPPTIKGSSMARTTSTKAPPPAPPAARPSALDRDDWRHTSVNADGISYNSNGVIVSIPGFTADSSPAKQGHKKTKPCKYFQKGFCRWGNKCSFIHAPEHVVPNPQRSSSPTTTSGADRENVSSYLPSTVPPGFVALNKDGHRLDTYIRPPTPEEWLIYNARFHKQKPCNAHHLSGTCNNFNCPFDHHPLEVETQHCLEYVLKSSPCPRRGTCRDRDCFHGHVCQKDGCVGYHKGCKLKADAHNADPKLASMVPATTGDSVHEDTIGVVVGGGGVYEAAW</sequence>
<gene>
    <name evidence="8" type="ORF">CC84DRAFT_1159544</name>
</gene>
<dbReference type="SMART" id="SM00356">
    <property type="entry name" value="ZnF_C3H1"/>
    <property type="match status" value="2"/>
</dbReference>
<evidence type="ECO:0000256" key="1">
    <source>
        <dbReference type="ARBA" id="ARBA00022723"/>
    </source>
</evidence>
<dbReference type="InterPro" id="IPR057654">
    <property type="entry name" value="Znf-CCCH_tandem"/>
</dbReference>
<dbReference type="GO" id="GO:0008270">
    <property type="term" value="F:zinc ion binding"/>
    <property type="evidence" value="ECO:0007669"/>
    <property type="project" value="UniProtKB-KW"/>
</dbReference>
<feature type="compositionally biased region" description="Polar residues" evidence="6">
    <location>
        <begin position="358"/>
        <end position="379"/>
    </location>
</feature>
<dbReference type="SUPFAM" id="SSF90229">
    <property type="entry name" value="CCCH zinc finger"/>
    <property type="match status" value="1"/>
</dbReference>
<evidence type="ECO:0000256" key="3">
    <source>
        <dbReference type="ARBA" id="ARBA00022833"/>
    </source>
</evidence>
<evidence type="ECO:0000256" key="4">
    <source>
        <dbReference type="PROSITE-ProRule" id="PRU00723"/>
    </source>
</evidence>
<dbReference type="InParanoid" id="A0A177CYC4"/>
<dbReference type="Pfam" id="PF18044">
    <property type="entry name" value="zf-CCCH_4"/>
    <property type="match status" value="1"/>
</dbReference>
<keyword evidence="1 4" id="KW-0479">Metal-binding</keyword>
<feature type="coiled-coil region" evidence="5">
    <location>
        <begin position="14"/>
        <end position="41"/>
    </location>
</feature>
<name>A0A177CYC4_9PLEO</name>
<protein>
    <recommendedName>
        <fullName evidence="7">C3H1-type domain-containing protein</fullName>
    </recommendedName>
</protein>